<dbReference type="Proteomes" id="UP000092651">
    <property type="component" value="Unassembled WGS sequence"/>
</dbReference>
<dbReference type="EMBL" id="MAYH01000012">
    <property type="protein sequence ID" value="OCA75963.1"/>
    <property type="molecule type" value="Genomic_DNA"/>
</dbReference>
<organism evidence="1 2">
    <name type="scientific">Chryseobacterium artocarpi</name>
    <dbReference type="NCBI Taxonomy" id="1414727"/>
    <lineage>
        <taxon>Bacteria</taxon>
        <taxon>Pseudomonadati</taxon>
        <taxon>Bacteroidota</taxon>
        <taxon>Flavobacteriia</taxon>
        <taxon>Flavobacteriales</taxon>
        <taxon>Weeksellaceae</taxon>
        <taxon>Chryseobacterium group</taxon>
        <taxon>Chryseobacterium</taxon>
    </lineage>
</organism>
<protein>
    <submittedName>
        <fullName evidence="1">Uncharacterized protein</fullName>
    </submittedName>
</protein>
<dbReference type="InterPro" id="IPR045534">
    <property type="entry name" value="DUF6428"/>
</dbReference>
<keyword evidence="2" id="KW-1185">Reference proteome</keyword>
<sequence>MKLSEIKEILLTLDNVEFQLENGAFVPEHFHVTEVGTVTKNFIDCGGTIRQEKVVNFQLWNADDFEHRLKPGKLLNIIKLSEEKLGIEDDEIEVEYQNITIGKYDLDFNGKTFILKSKTTACLAEDACGIPSEKQKVKLADLSSGKVSCCTPESGCC</sequence>
<evidence type="ECO:0000313" key="2">
    <source>
        <dbReference type="Proteomes" id="UP000092651"/>
    </source>
</evidence>
<reference evidence="1 2" key="1">
    <citation type="submission" date="2016-07" db="EMBL/GenBank/DDBJ databases">
        <authorList>
            <person name="Jeong J.-J."/>
            <person name="Kim D.W."/>
            <person name="Sang M.K."/>
            <person name="Choi I.-G."/>
            <person name="Kim K.D."/>
        </authorList>
    </citation>
    <scope>NUCLEOTIDE SEQUENCE [LARGE SCALE GENOMIC DNA]</scope>
    <source>
        <strain evidence="1 2">UTM-3</strain>
    </source>
</reference>
<dbReference type="Pfam" id="PF20001">
    <property type="entry name" value="DUF6428"/>
    <property type="match status" value="1"/>
</dbReference>
<gene>
    <name evidence="1" type="ORF">BBI01_04500</name>
</gene>
<proteinExistence type="predicted"/>
<accession>A0A1B8ZWJ7</accession>
<dbReference type="AlphaFoldDB" id="A0A1B8ZWJ7"/>
<name>A0A1B8ZWJ7_9FLAO</name>
<dbReference type="RefSeq" id="WP_065393638.1">
    <property type="nucleotide sequence ID" value="NZ_MAYH01000012.1"/>
</dbReference>
<evidence type="ECO:0000313" key="1">
    <source>
        <dbReference type="EMBL" id="OCA75963.1"/>
    </source>
</evidence>
<comment type="caution">
    <text evidence="1">The sequence shown here is derived from an EMBL/GenBank/DDBJ whole genome shotgun (WGS) entry which is preliminary data.</text>
</comment>
<dbReference type="OrthoDB" id="66316at2"/>